<keyword evidence="2" id="KW-1185">Reference proteome</keyword>
<proteinExistence type="predicted"/>
<dbReference type="OrthoDB" id="8482275at2"/>
<evidence type="ECO:0000313" key="1">
    <source>
        <dbReference type="EMBL" id="KJZ05267.1"/>
    </source>
</evidence>
<dbReference type="PROSITE" id="PS51257">
    <property type="entry name" value="PROKAR_LIPOPROTEIN"/>
    <property type="match status" value="1"/>
</dbReference>
<dbReference type="Proteomes" id="UP000033452">
    <property type="component" value="Unassembled WGS sequence"/>
</dbReference>
<evidence type="ECO:0000313" key="2">
    <source>
        <dbReference type="Proteomes" id="UP000033452"/>
    </source>
</evidence>
<dbReference type="PATRIC" id="fig|43658.5.peg.4894"/>
<dbReference type="AlphaFoldDB" id="A0A0F4QF14"/>
<protein>
    <recommendedName>
        <fullName evidence="3">Lipoprotein</fullName>
    </recommendedName>
</protein>
<comment type="caution">
    <text evidence="1">The sequence shown here is derived from an EMBL/GenBank/DDBJ whole genome shotgun (WGS) entry which is preliminary data.</text>
</comment>
<evidence type="ECO:0008006" key="3">
    <source>
        <dbReference type="Google" id="ProtNLM"/>
    </source>
</evidence>
<name>A0A0F4QF14_9GAMM</name>
<dbReference type="RefSeq" id="WP_046007328.1">
    <property type="nucleotide sequence ID" value="NZ_JXYA01000079.1"/>
</dbReference>
<organism evidence="1 2">
    <name type="scientific">Pseudoalteromonas rubra</name>
    <dbReference type="NCBI Taxonomy" id="43658"/>
    <lineage>
        <taxon>Bacteria</taxon>
        <taxon>Pseudomonadati</taxon>
        <taxon>Pseudomonadota</taxon>
        <taxon>Gammaproteobacteria</taxon>
        <taxon>Alteromonadales</taxon>
        <taxon>Pseudoalteromonadaceae</taxon>
        <taxon>Pseudoalteromonas</taxon>
    </lineage>
</organism>
<reference evidence="1 2" key="1">
    <citation type="journal article" date="2015" name="BMC Genomics">
        <title>Genome mining reveals unlocked bioactive potential of marine Gram-negative bacteria.</title>
        <authorList>
            <person name="Machado H."/>
            <person name="Sonnenschein E.C."/>
            <person name="Melchiorsen J."/>
            <person name="Gram L."/>
        </authorList>
    </citation>
    <scope>NUCLEOTIDE SEQUENCE [LARGE SCALE GENOMIC DNA]</scope>
    <source>
        <strain evidence="1 2">S2471</strain>
    </source>
</reference>
<sequence length="262" mass="29575">MRLITIFSFILFLSACNSTGHSSKATFVKVGVKPTEHLASLSYHDIKPVSYIDSLGKIPVYSDFKPHAKKVAVYDGLFWEVTPMGQYVYYLAGDFKKNEKGLLRFGSQNTELRVEISYEDDAIDVAGYEMGYEYEQASRGSRLDLSDLQGLQLSSIDSLLDKSLTVDGSYYSRGVFKNSELGSKTSKSRFEFMKYKDNAKLVLLYEDILKPQNENEEPRYLKIIVSSKQADLDAGALSSLFKELVSVYHDMPYSRLSGATRM</sequence>
<accession>A0A0F4QF14</accession>
<gene>
    <name evidence="1" type="ORF">TW77_23145</name>
</gene>
<dbReference type="EMBL" id="JXYA01000079">
    <property type="protein sequence ID" value="KJZ05267.1"/>
    <property type="molecule type" value="Genomic_DNA"/>
</dbReference>